<comment type="caution">
    <text evidence="2">The sequence shown here is derived from an EMBL/GenBank/DDBJ whole genome shotgun (WGS) entry which is preliminary data.</text>
</comment>
<organism evidence="2 3">
    <name type="scientific">Phormidesmis priestleyi Ana</name>
    <dbReference type="NCBI Taxonomy" id="1666911"/>
    <lineage>
        <taxon>Bacteria</taxon>
        <taxon>Bacillati</taxon>
        <taxon>Cyanobacteriota</taxon>
        <taxon>Cyanophyceae</taxon>
        <taxon>Leptolyngbyales</taxon>
        <taxon>Leptolyngbyaceae</taxon>
        <taxon>Phormidesmis</taxon>
    </lineage>
</organism>
<protein>
    <submittedName>
        <fullName evidence="2">Phosphoserine phosphatase</fullName>
    </submittedName>
</protein>
<proteinExistence type="predicted"/>
<gene>
    <name evidence="2" type="ORF">HLUCCA11_04095</name>
</gene>
<reference evidence="2 3" key="1">
    <citation type="submission" date="2015-09" db="EMBL/GenBank/DDBJ databases">
        <title>Identification and resolution of microdiversity through metagenomic sequencing of parallel consortia.</title>
        <authorList>
            <person name="Nelson W.C."/>
            <person name="Romine M.F."/>
            <person name="Lindemann S.R."/>
        </authorList>
    </citation>
    <scope>NUCLEOTIDE SEQUENCE [LARGE SCALE GENOMIC DNA]</scope>
    <source>
        <strain evidence="2">Ana</strain>
    </source>
</reference>
<dbReference type="InterPro" id="IPR023214">
    <property type="entry name" value="HAD_sf"/>
</dbReference>
<feature type="transmembrane region" description="Helical" evidence="1">
    <location>
        <begin position="451"/>
        <end position="472"/>
    </location>
</feature>
<keyword evidence="1" id="KW-0472">Membrane</keyword>
<name>A0A0P8C5V1_9CYAN</name>
<evidence type="ECO:0000313" key="3">
    <source>
        <dbReference type="Proteomes" id="UP000050465"/>
    </source>
</evidence>
<dbReference type="InterPro" id="IPR036412">
    <property type="entry name" value="HAD-like_sf"/>
</dbReference>
<evidence type="ECO:0000256" key="1">
    <source>
        <dbReference type="SAM" id="Phobius"/>
    </source>
</evidence>
<keyword evidence="1" id="KW-0812">Transmembrane</keyword>
<feature type="transmembrane region" description="Helical" evidence="1">
    <location>
        <begin position="263"/>
        <end position="292"/>
    </location>
</feature>
<dbReference type="STRING" id="1666911.HLUCCA11_04095"/>
<dbReference type="AlphaFoldDB" id="A0A0P8C5V1"/>
<dbReference type="EMBL" id="LJZR01000003">
    <property type="protein sequence ID" value="KPQ37111.1"/>
    <property type="molecule type" value="Genomic_DNA"/>
</dbReference>
<keyword evidence="1" id="KW-1133">Transmembrane helix</keyword>
<feature type="transmembrane region" description="Helical" evidence="1">
    <location>
        <begin position="413"/>
        <end position="439"/>
    </location>
</feature>
<dbReference type="Proteomes" id="UP000050465">
    <property type="component" value="Unassembled WGS sequence"/>
</dbReference>
<dbReference type="PATRIC" id="fig|1666911.3.peg.3672"/>
<feature type="transmembrane region" description="Helical" evidence="1">
    <location>
        <begin position="334"/>
        <end position="351"/>
    </location>
</feature>
<feature type="transmembrane region" description="Helical" evidence="1">
    <location>
        <begin position="372"/>
        <end position="393"/>
    </location>
</feature>
<evidence type="ECO:0000313" key="2">
    <source>
        <dbReference type="EMBL" id="KPQ37111.1"/>
    </source>
</evidence>
<dbReference type="SUPFAM" id="SSF56784">
    <property type="entry name" value="HAD-like"/>
    <property type="match status" value="1"/>
</dbReference>
<sequence length="547" mass="61602">MSSSEIVTTHCISNPLAEQPPEDAISAVQNASSQSLVILDFDETLFLRNSTEEYLNSAYPKPVAAICLSGLKVLKPWRLLPGRLSDETISKDWCLVMAVTLLFPWTLLVWRWRAKKLARAHWNHALLQAIKANSQAEVVVATLGFDLIVKPLLRYLPVNLSARARQNLVACRFWQGAQDRAQGKCSLVQAALGEEAVSSAIAITDAVHDAPLLAAVETPCLVVWPEAEYVPAMSDVYIPLFYSEKVKNPNKSHFMKRVVMGHWAFLAIALSFLSPHPLVNAACLMALVVSYWCIYEIGYQENDLIGEKYEKKPILSENYLRYKKRLNLSSPSPWYWAMAIALPALLMIEVAKLPVPLSVAFTQVSQRAPQLLMYDMALWLAFLVAVRLAFWIYNQFNTEARIWIYPFLQVQKLFGFTLLVGINPVGTILLLSLCISRWLHYAIYRCGGDRWRFPLNFSCLLFFLMMFFGQMISSETPAEMISLQAAVALGYCTIRSIKPIKELKLRINLVGRDVEDLKKLERVDLDPTVAIATQVEASTVETPVAVN</sequence>
<accession>A0A0P8C5V1</accession>
<feature type="transmembrane region" description="Helical" evidence="1">
    <location>
        <begin position="93"/>
        <end position="110"/>
    </location>
</feature>
<dbReference type="Gene3D" id="3.40.50.1000">
    <property type="entry name" value="HAD superfamily/HAD-like"/>
    <property type="match status" value="1"/>
</dbReference>